<organism evidence="1 2">
    <name type="scientific">Panagrolaimus sp. PS1159</name>
    <dbReference type="NCBI Taxonomy" id="55785"/>
    <lineage>
        <taxon>Eukaryota</taxon>
        <taxon>Metazoa</taxon>
        <taxon>Ecdysozoa</taxon>
        <taxon>Nematoda</taxon>
        <taxon>Chromadorea</taxon>
        <taxon>Rhabditida</taxon>
        <taxon>Tylenchina</taxon>
        <taxon>Panagrolaimomorpha</taxon>
        <taxon>Panagrolaimoidea</taxon>
        <taxon>Panagrolaimidae</taxon>
        <taxon>Panagrolaimus</taxon>
    </lineage>
</organism>
<dbReference type="WBParaSite" id="PS1159_v2.g14656.t1">
    <property type="protein sequence ID" value="PS1159_v2.g14656.t1"/>
    <property type="gene ID" value="PS1159_v2.g14656"/>
</dbReference>
<reference evidence="2" key="1">
    <citation type="submission" date="2022-11" db="UniProtKB">
        <authorList>
            <consortium name="WormBaseParasite"/>
        </authorList>
    </citation>
    <scope>IDENTIFICATION</scope>
</reference>
<protein>
    <submittedName>
        <fullName evidence="2">Saposin B-type domain-containing protein</fullName>
    </submittedName>
</protein>
<evidence type="ECO:0000313" key="2">
    <source>
        <dbReference type="WBParaSite" id="PS1159_v2.g14656.t1"/>
    </source>
</evidence>
<sequence>MCYCPASIMNGKLLICLFVVSFVALSSAAGPFCSLCEKMIADEIKKHPEGFSKMTTAQLDKDMDDECTANTSGIETTMCKNLVKQDDTKLLAALQAGKNAHDCCVEGQLC</sequence>
<evidence type="ECO:0000313" key="1">
    <source>
        <dbReference type="Proteomes" id="UP000887580"/>
    </source>
</evidence>
<dbReference type="Proteomes" id="UP000887580">
    <property type="component" value="Unplaced"/>
</dbReference>
<name>A0AC35FA96_9BILA</name>
<accession>A0AC35FA96</accession>
<proteinExistence type="predicted"/>